<keyword evidence="3" id="KW-1185">Reference proteome</keyword>
<dbReference type="EMBL" id="LSMT01000297">
    <property type="protein sequence ID" value="PFX20950.1"/>
    <property type="molecule type" value="Genomic_DNA"/>
</dbReference>
<feature type="compositionally biased region" description="Polar residues" evidence="1">
    <location>
        <begin position="94"/>
        <end position="105"/>
    </location>
</feature>
<dbReference type="OrthoDB" id="5958458at2759"/>
<gene>
    <name evidence="2" type="ORF">AWC38_SpisGene14570</name>
</gene>
<evidence type="ECO:0000313" key="3">
    <source>
        <dbReference type="Proteomes" id="UP000225706"/>
    </source>
</evidence>
<organism evidence="2 3">
    <name type="scientific">Stylophora pistillata</name>
    <name type="common">Smooth cauliflower coral</name>
    <dbReference type="NCBI Taxonomy" id="50429"/>
    <lineage>
        <taxon>Eukaryota</taxon>
        <taxon>Metazoa</taxon>
        <taxon>Cnidaria</taxon>
        <taxon>Anthozoa</taxon>
        <taxon>Hexacorallia</taxon>
        <taxon>Scleractinia</taxon>
        <taxon>Astrocoeniina</taxon>
        <taxon>Pocilloporidae</taxon>
        <taxon>Stylophora</taxon>
    </lineage>
</organism>
<sequence length="241" mass="28025">MECGRNLPYVTFVVLNVEWHIDSDLWWKSESSLHKRQSLRNREKGMEFLTRILEPEAQIEDLAEEIKNLKSQLAKKDDDESTSAARQAERDQRSPTNEQADFQSVQTRAEAELRQLSAHLAQDIDIVHRVPLRSAGNLLKPIICKFRRRLAKEAVMARRKDACKPNPINLGLPDQTSLSSVRLFNHLTPKMQNVFSEAKTFKTNCHFEFCRAKNLFVYLPKDRDSRVLKIKDVEDLQKLLR</sequence>
<dbReference type="Proteomes" id="UP000225706">
    <property type="component" value="Unassembled WGS sequence"/>
</dbReference>
<evidence type="ECO:0000313" key="2">
    <source>
        <dbReference type="EMBL" id="PFX20950.1"/>
    </source>
</evidence>
<evidence type="ECO:0000256" key="1">
    <source>
        <dbReference type="SAM" id="MobiDB-lite"/>
    </source>
</evidence>
<accession>A0A2B4RWK9</accession>
<feature type="region of interest" description="Disordered" evidence="1">
    <location>
        <begin position="71"/>
        <end position="105"/>
    </location>
</feature>
<comment type="caution">
    <text evidence="2">The sequence shown here is derived from an EMBL/GenBank/DDBJ whole genome shotgun (WGS) entry which is preliminary data.</text>
</comment>
<dbReference type="STRING" id="50429.A0A2B4RWK9"/>
<name>A0A2B4RWK9_STYPI</name>
<dbReference type="AlphaFoldDB" id="A0A2B4RWK9"/>
<proteinExistence type="predicted"/>
<reference evidence="3" key="1">
    <citation type="journal article" date="2017" name="bioRxiv">
        <title>Comparative analysis of the genomes of Stylophora pistillata and Acropora digitifera provides evidence for extensive differences between species of corals.</title>
        <authorList>
            <person name="Voolstra C.R."/>
            <person name="Li Y."/>
            <person name="Liew Y.J."/>
            <person name="Baumgarten S."/>
            <person name="Zoccola D."/>
            <person name="Flot J.-F."/>
            <person name="Tambutte S."/>
            <person name="Allemand D."/>
            <person name="Aranda M."/>
        </authorList>
    </citation>
    <scope>NUCLEOTIDE SEQUENCE [LARGE SCALE GENOMIC DNA]</scope>
</reference>
<protein>
    <submittedName>
        <fullName evidence="2">Uncharacterized protein</fullName>
    </submittedName>
</protein>